<dbReference type="Gene3D" id="3.40.120.10">
    <property type="entry name" value="Alpha-D-Glucose-1,6-Bisphosphate, subunit A, domain 3"/>
    <property type="match status" value="1"/>
</dbReference>
<organism evidence="3 4">
    <name type="scientific">Trifolium pratense</name>
    <name type="common">Red clover</name>
    <dbReference type="NCBI Taxonomy" id="57577"/>
    <lineage>
        <taxon>Eukaryota</taxon>
        <taxon>Viridiplantae</taxon>
        <taxon>Streptophyta</taxon>
        <taxon>Embryophyta</taxon>
        <taxon>Tracheophyta</taxon>
        <taxon>Spermatophyta</taxon>
        <taxon>Magnoliopsida</taxon>
        <taxon>eudicotyledons</taxon>
        <taxon>Gunneridae</taxon>
        <taxon>Pentapetalae</taxon>
        <taxon>rosids</taxon>
        <taxon>fabids</taxon>
        <taxon>Fabales</taxon>
        <taxon>Fabaceae</taxon>
        <taxon>Papilionoideae</taxon>
        <taxon>50 kb inversion clade</taxon>
        <taxon>NPAAA clade</taxon>
        <taxon>Hologalegina</taxon>
        <taxon>IRL clade</taxon>
        <taxon>Trifolieae</taxon>
        <taxon>Trifolium</taxon>
    </lineage>
</organism>
<protein>
    <submittedName>
        <fullName evidence="3">Phosphoacetylglucosamine mutase-like protein</fullName>
    </submittedName>
</protein>
<dbReference type="PANTHER" id="PTHR45955">
    <property type="entry name" value="PHOSPHOACETYLGLUCOSAMINE MUTASE"/>
    <property type="match status" value="1"/>
</dbReference>
<dbReference type="GO" id="GO:0005975">
    <property type="term" value="P:carbohydrate metabolic process"/>
    <property type="evidence" value="ECO:0007669"/>
    <property type="project" value="InterPro"/>
</dbReference>
<dbReference type="SUPFAM" id="SSF53738">
    <property type="entry name" value="Phosphoglucomutase, first 3 domains"/>
    <property type="match status" value="1"/>
</dbReference>
<dbReference type="Proteomes" id="UP000236291">
    <property type="component" value="Unassembled WGS sequence"/>
</dbReference>
<dbReference type="InterPro" id="IPR005844">
    <property type="entry name" value="A-D-PHexomutase_a/b/a-I"/>
</dbReference>
<evidence type="ECO:0000313" key="4">
    <source>
        <dbReference type="Proteomes" id="UP000236291"/>
    </source>
</evidence>
<evidence type="ECO:0000256" key="1">
    <source>
        <dbReference type="ARBA" id="ARBA00010231"/>
    </source>
</evidence>
<dbReference type="GO" id="GO:0004610">
    <property type="term" value="F:phosphoacetylglucosamine mutase activity"/>
    <property type="evidence" value="ECO:0007669"/>
    <property type="project" value="TreeGrafter"/>
</dbReference>
<evidence type="ECO:0000259" key="2">
    <source>
        <dbReference type="Pfam" id="PF02878"/>
    </source>
</evidence>
<reference evidence="3 4" key="2">
    <citation type="journal article" date="2017" name="Front. Plant Sci.">
        <title>Gene Classification and Mining of Molecular Markers Useful in Red Clover (Trifolium pratense) Breeding.</title>
        <authorList>
            <person name="Istvanek J."/>
            <person name="Dluhosova J."/>
            <person name="Dluhos P."/>
            <person name="Patkova L."/>
            <person name="Nedelnik J."/>
            <person name="Repkova J."/>
        </authorList>
    </citation>
    <scope>NUCLEOTIDE SEQUENCE [LARGE SCALE GENOMIC DNA]</scope>
    <source>
        <strain evidence="4">cv. Tatra</strain>
        <tissue evidence="3">Young leaves</tissue>
    </source>
</reference>
<dbReference type="AlphaFoldDB" id="A0A2K3KV80"/>
<gene>
    <name evidence="3" type="ORF">L195_g057165</name>
</gene>
<feature type="non-terminal residue" evidence="3">
    <location>
        <position position="1"/>
    </location>
</feature>
<sequence>GVKVSYGTAGFREDASILSSTVYRVGILAALRSLKTQSVIGVMITASHNKVSDNGVKIADPSGGMLSQDWEPFADELANAPSPQQLLQVLDSSLQCFSL</sequence>
<name>A0A2K3KV80_TRIPR</name>
<accession>A0A2K3KV80</accession>
<dbReference type="GO" id="GO:0006048">
    <property type="term" value="P:UDP-N-acetylglucosamine biosynthetic process"/>
    <property type="evidence" value="ECO:0007669"/>
    <property type="project" value="TreeGrafter"/>
</dbReference>
<dbReference type="ExpressionAtlas" id="A0A2K3KV80">
    <property type="expression patterns" value="baseline"/>
</dbReference>
<dbReference type="EMBL" id="ASHM01111789">
    <property type="protein sequence ID" value="PNX70186.1"/>
    <property type="molecule type" value="Genomic_DNA"/>
</dbReference>
<feature type="domain" description="Alpha-D-phosphohexomutase alpha/beta/alpha" evidence="2">
    <location>
        <begin position="36"/>
        <end position="70"/>
    </location>
</feature>
<evidence type="ECO:0000313" key="3">
    <source>
        <dbReference type="EMBL" id="PNX70186.1"/>
    </source>
</evidence>
<reference evidence="3 4" key="1">
    <citation type="journal article" date="2014" name="Am. J. Bot.">
        <title>Genome assembly and annotation for red clover (Trifolium pratense; Fabaceae).</title>
        <authorList>
            <person name="Istvanek J."/>
            <person name="Jaros M."/>
            <person name="Krenek A."/>
            <person name="Repkova J."/>
        </authorList>
    </citation>
    <scope>NUCLEOTIDE SEQUENCE [LARGE SCALE GENOMIC DNA]</scope>
    <source>
        <strain evidence="4">cv. Tatra</strain>
        <tissue evidence="3">Young leaves</tissue>
    </source>
</reference>
<dbReference type="InterPro" id="IPR016055">
    <property type="entry name" value="A-D-PHexomutase_a/b/a-I/II/III"/>
</dbReference>
<comment type="similarity">
    <text evidence="1">Belongs to the phosphohexose mutase family.</text>
</comment>
<comment type="caution">
    <text evidence="3">The sequence shown here is derived from an EMBL/GenBank/DDBJ whole genome shotgun (WGS) entry which is preliminary data.</text>
</comment>
<dbReference type="PANTHER" id="PTHR45955:SF1">
    <property type="entry name" value="PHOSPHOACETYLGLUCOSAMINE MUTASE"/>
    <property type="match status" value="1"/>
</dbReference>
<proteinExistence type="inferred from homology"/>
<dbReference type="Pfam" id="PF02878">
    <property type="entry name" value="PGM_PMM_I"/>
    <property type="match status" value="1"/>
</dbReference>